<dbReference type="Proteomes" id="UP000199516">
    <property type="component" value="Unassembled WGS sequence"/>
</dbReference>
<dbReference type="Pfam" id="PF16951">
    <property type="entry name" value="MaAIMP_sms"/>
    <property type="match status" value="1"/>
</dbReference>
<keyword evidence="3" id="KW-1185">Reference proteome</keyword>
<organism evidence="2 3">
    <name type="scientific">Alteribacillus iranensis</name>
    <dbReference type="NCBI Taxonomy" id="930128"/>
    <lineage>
        <taxon>Bacteria</taxon>
        <taxon>Bacillati</taxon>
        <taxon>Bacillota</taxon>
        <taxon>Bacilli</taxon>
        <taxon>Bacillales</taxon>
        <taxon>Bacillaceae</taxon>
        <taxon>Alteribacillus</taxon>
    </lineage>
</organism>
<dbReference type="AlphaFoldDB" id="A0A1I2EPH8"/>
<sequence length="37" mass="4089">MTASAIAMMIIGMIIIWGGMISSMVYARQVSKQKNKQ</sequence>
<keyword evidence="1" id="KW-1133">Transmembrane helix</keyword>
<proteinExistence type="predicted"/>
<evidence type="ECO:0000313" key="2">
    <source>
        <dbReference type="EMBL" id="SFE94633.1"/>
    </source>
</evidence>
<dbReference type="RefSeq" id="WP_143083231.1">
    <property type="nucleotide sequence ID" value="NZ_FONT01000006.1"/>
</dbReference>
<reference evidence="2 3" key="1">
    <citation type="submission" date="2016-10" db="EMBL/GenBank/DDBJ databases">
        <authorList>
            <person name="de Groot N.N."/>
        </authorList>
    </citation>
    <scope>NUCLEOTIDE SEQUENCE [LARGE SCALE GENOMIC DNA]</scope>
    <source>
        <strain evidence="2 3">DSM 23995</strain>
    </source>
</reference>
<feature type="transmembrane region" description="Helical" evidence="1">
    <location>
        <begin position="6"/>
        <end position="27"/>
    </location>
</feature>
<accession>A0A1I2EPH8</accession>
<protein>
    <submittedName>
        <fullName evidence="2">Putative methionine and alanine importer, small subunit</fullName>
    </submittedName>
</protein>
<evidence type="ECO:0000313" key="3">
    <source>
        <dbReference type="Proteomes" id="UP000199516"/>
    </source>
</evidence>
<evidence type="ECO:0000256" key="1">
    <source>
        <dbReference type="SAM" id="Phobius"/>
    </source>
</evidence>
<dbReference type="InterPro" id="IPR031596">
    <property type="entry name" value="MaAIMP_sms"/>
</dbReference>
<dbReference type="EMBL" id="FONT01000006">
    <property type="protein sequence ID" value="SFE94633.1"/>
    <property type="molecule type" value="Genomic_DNA"/>
</dbReference>
<keyword evidence="1" id="KW-0812">Transmembrane</keyword>
<gene>
    <name evidence="2" type="ORF">SAMN05192532_106155</name>
</gene>
<keyword evidence="1" id="KW-0472">Membrane</keyword>
<dbReference type="NCBIfam" id="NF033493">
    <property type="entry name" value="MetS_like_NSS"/>
    <property type="match status" value="1"/>
</dbReference>
<name>A0A1I2EPH8_9BACI</name>